<proteinExistence type="predicted"/>
<sequence length="86" mass="9736">MNRLLAEERVDAATSVVEAPIKLGSQDVEMEYVRTSDHGSFHGEYDPDHLDFSSPTRSNHSGFYGSSMIERVRISVILYLKEFKGK</sequence>
<comment type="caution">
    <text evidence="1">The sequence shown here is derived from an EMBL/GenBank/DDBJ whole genome shotgun (WGS) entry which is preliminary data.</text>
</comment>
<gene>
    <name evidence="1" type="ORF">PC117_g13868</name>
</gene>
<dbReference type="EMBL" id="RCMK01000417">
    <property type="protein sequence ID" value="KAG2929952.1"/>
    <property type="molecule type" value="Genomic_DNA"/>
</dbReference>
<reference evidence="1" key="1">
    <citation type="submission" date="2018-10" db="EMBL/GenBank/DDBJ databases">
        <title>Effector identification in a new, highly contiguous assembly of the strawberry crown rot pathogen Phytophthora cactorum.</title>
        <authorList>
            <person name="Armitage A.D."/>
            <person name="Nellist C.F."/>
            <person name="Bates H."/>
            <person name="Vickerstaff R.J."/>
            <person name="Harrison R.J."/>
        </authorList>
    </citation>
    <scope>NUCLEOTIDE SEQUENCE</scope>
    <source>
        <strain evidence="1">4040</strain>
    </source>
</reference>
<evidence type="ECO:0000313" key="1">
    <source>
        <dbReference type="EMBL" id="KAG2929952.1"/>
    </source>
</evidence>
<name>A0A8T1CRR4_9STRA</name>
<organism evidence="1 2">
    <name type="scientific">Phytophthora cactorum</name>
    <dbReference type="NCBI Taxonomy" id="29920"/>
    <lineage>
        <taxon>Eukaryota</taxon>
        <taxon>Sar</taxon>
        <taxon>Stramenopiles</taxon>
        <taxon>Oomycota</taxon>
        <taxon>Peronosporomycetes</taxon>
        <taxon>Peronosporales</taxon>
        <taxon>Peronosporaceae</taxon>
        <taxon>Phytophthora</taxon>
    </lineage>
</organism>
<evidence type="ECO:0000313" key="2">
    <source>
        <dbReference type="Proteomes" id="UP000736787"/>
    </source>
</evidence>
<accession>A0A8T1CRR4</accession>
<protein>
    <submittedName>
        <fullName evidence="1">Uncharacterized protein</fullName>
    </submittedName>
</protein>
<dbReference type="AlphaFoldDB" id="A0A8T1CRR4"/>
<dbReference type="Proteomes" id="UP000736787">
    <property type="component" value="Unassembled WGS sequence"/>
</dbReference>